<name>A0A9P6NCU8_9BASI</name>
<protein>
    <submittedName>
        <fullName evidence="1">Uncharacterized protein</fullName>
    </submittedName>
</protein>
<evidence type="ECO:0000313" key="2">
    <source>
        <dbReference type="Proteomes" id="UP000886653"/>
    </source>
</evidence>
<proteinExistence type="predicted"/>
<dbReference type="AlphaFoldDB" id="A0A9P6NCU8"/>
<sequence length="187" mass="22000">MRKEKHETESPHQHSRVNRCRDLTTVRVELSFGVFDIQLSPTRNRTRSLPRGLGLTAHVASIHQFDESTCDIPLAKNIPIETLRNPAILFTSKQEIILPTVLYRRTNEDLSGECNGVEGDHNKFNKWEWTYYFRAEHAFLVQEAVYWFKRRKRKDHEGVEQHVPRRCKTDKLTLKRISHGAWETGKH</sequence>
<evidence type="ECO:0000313" key="1">
    <source>
        <dbReference type="EMBL" id="KAG0143774.1"/>
    </source>
</evidence>
<comment type="caution">
    <text evidence="1">The sequence shown here is derived from an EMBL/GenBank/DDBJ whole genome shotgun (WGS) entry which is preliminary data.</text>
</comment>
<organism evidence="1 2">
    <name type="scientific">Cronartium quercuum f. sp. fusiforme G11</name>
    <dbReference type="NCBI Taxonomy" id="708437"/>
    <lineage>
        <taxon>Eukaryota</taxon>
        <taxon>Fungi</taxon>
        <taxon>Dikarya</taxon>
        <taxon>Basidiomycota</taxon>
        <taxon>Pucciniomycotina</taxon>
        <taxon>Pucciniomycetes</taxon>
        <taxon>Pucciniales</taxon>
        <taxon>Coleosporiaceae</taxon>
        <taxon>Cronartium</taxon>
    </lineage>
</organism>
<accession>A0A9P6NCU8</accession>
<keyword evidence="2" id="KW-1185">Reference proteome</keyword>
<gene>
    <name evidence="1" type="ORF">CROQUDRAFT_108988</name>
</gene>
<reference evidence="1" key="1">
    <citation type="submission" date="2013-11" db="EMBL/GenBank/DDBJ databases">
        <title>Genome sequence of the fusiform rust pathogen reveals effectors for host alternation and coevolution with pine.</title>
        <authorList>
            <consortium name="DOE Joint Genome Institute"/>
            <person name="Smith K."/>
            <person name="Pendleton A."/>
            <person name="Kubisiak T."/>
            <person name="Anderson C."/>
            <person name="Salamov A."/>
            <person name="Aerts A."/>
            <person name="Riley R."/>
            <person name="Clum A."/>
            <person name="Lindquist E."/>
            <person name="Ence D."/>
            <person name="Campbell M."/>
            <person name="Kronenberg Z."/>
            <person name="Feau N."/>
            <person name="Dhillon B."/>
            <person name="Hamelin R."/>
            <person name="Burleigh J."/>
            <person name="Smith J."/>
            <person name="Yandell M."/>
            <person name="Nelson C."/>
            <person name="Grigoriev I."/>
            <person name="Davis J."/>
        </authorList>
    </citation>
    <scope>NUCLEOTIDE SEQUENCE</scope>
    <source>
        <strain evidence="1">G11</strain>
    </source>
</reference>
<dbReference type="Proteomes" id="UP000886653">
    <property type="component" value="Unassembled WGS sequence"/>
</dbReference>
<dbReference type="EMBL" id="MU167311">
    <property type="protein sequence ID" value="KAG0143774.1"/>
    <property type="molecule type" value="Genomic_DNA"/>
</dbReference>